<reference evidence="16 17" key="1">
    <citation type="submission" date="2016-02" db="EMBL/GenBank/DDBJ databases">
        <title>Genome analysis of coral dinoflagellate symbionts highlights evolutionary adaptations to a symbiotic lifestyle.</title>
        <authorList>
            <person name="Aranda M."/>
            <person name="Li Y."/>
            <person name="Liew Y.J."/>
            <person name="Baumgarten S."/>
            <person name="Simakov O."/>
            <person name="Wilson M."/>
            <person name="Piel J."/>
            <person name="Ashoor H."/>
            <person name="Bougouffa S."/>
            <person name="Bajic V.B."/>
            <person name="Ryu T."/>
            <person name="Ravasi T."/>
            <person name="Bayer T."/>
            <person name="Micklem G."/>
            <person name="Kim H."/>
            <person name="Bhak J."/>
            <person name="Lajeunesse T.C."/>
            <person name="Voolstra C.R."/>
        </authorList>
    </citation>
    <scope>NUCLEOTIDE SEQUENCE [LARGE SCALE GENOMIC DNA]</scope>
    <source>
        <strain evidence="16 17">CCMP2467</strain>
    </source>
</reference>
<keyword evidence="7 13" id="KW-1133">Transmembrane helix</keyword>
<dbReference type="GO" id="GO:0034702">
    <property type="term" value="C:monoatomic ion channel complex"/>
    <property type="evidence" value="ECO:0007669"/>
    <property type="project" value="UniProtKB-KW"/>
</dbReference>
<dbReference type="GO" id="GO:0034765">
    <property type="term" value="P:regulation of monoatomic ion transmembrane transport"/>
    <property type="evidence" value="ECO:0007669"/>
    <property type="project" value="TreeGrafter"/>
</dbReference>
<keyword evidence="8 11" id="KW-0406">Ion transport</keyword>
<dbReference type="EMBL" id="LSRX01000124">
    <property type="protein sequence ID" value="OLQ08077.1"/>
    <property type="molecule type" value="Genomic_DNA"/>
</dbReference>
<evidence type="ECO:0000256" key="12">
    <source>
        <dbReference type="SAM" id="MobiDB-lite"/>
    </source>
</evidence>
<feature type="domain" description="Potassium channel inwardly rectifying transmembrane" evidence="14">
    <location>
        <begin position="85"/>
        <end position="192"/>
    </location>
</feature>
<sequence length="450" mass="50456">MASWDAAERSDEDDHESSDTLAHGEDRFDLDHAVSAPFAPLREITRRDHFLVQQRGKIKRILDRDAGESQSTRVYWVRKKRKIYAMFFYDFFHTILQVPVLGVYPMVFISYALCHLLFAIMWWSISDSCAIGLSGLMSAFYFSVETQMTIGYGAPAENFAGCPEAVLLLPLQVVCGQMLDAAVIGIVFAQISAASAHAASVMFSDTALLRVVDGCVQMTFRIAKRTGFSLSQGKIQVYCVQHHKDPSQPRGVRVEVNAMHLIEPDMDMYNGVIFLGLPAEVSHKVDFNSPLAPVVPAGTSGYPSELDVRTYLKSSKYLEILVLVSGVEQTTAANFEARHSYTLEDLFWNRTFEPCVSINKDGQHTVDLQKFHCSHMNRDEAVALVPDRAVSVRTHHSFRATLEPQVADWTIYRRGRAPLGATLDELFAYRTHSHSDLFTRQNSYNAGDSP</sequence>
<dbReference type="PANTHER" id="PTHR11767">
    <property type="entry name" value="INWARD RECTIFIER POTASSIUM CHANNEL"/>
    <property type="match status" value="1"/>
</dbReference>
<dbReference type="GO" id="GO:0005242">
    <property type="term" value="F:inward rectifier potassium channel activity"/>
    <property type="evidence" value="ECO:0007669"/>
    <property type="project" value="InterPro"/>
</dbReference>
<comment type="caution">
    <text evidence="16">The sequence shown here is derived from an EMBL/GenBank/DDBJ whole genome shotgun (WGS) entry which is preliminary data.</text>
</comment>
<evidence type="ECO:0000259" key="14">
    <source>
        <dbReference type="Pfam" id="PF01007"/>
    </source>
</evidence>
<dbReference type="OrthoDB" id="273257at2759"/>
<accession>A0A1Q9EL12</accession>
<evidence type="ECO:0000256" key="9">
    <source>
        <dbReference type="ARBA" id="ARBA00023136"/>
    </source>
</evidence>
<dbReference type="Pfam" id="PF17655">
    <property type="entry name" value="IRK_C"/>
    <property type="match status" value="1"/>
</dbReference>
<feature type="region of interest" description="Disordered" evidence="12">
    <location>
        <begin position="1"/>
        <end position="23"/>
    </location>
</feature>
<dbReference type="InterPro" id="IPR013518">
    <property type="entry name" value="K_chnl_inward-rec_Kir_cyto"/>
</dbReference>
<keyword evidence="9 13" id="KW-0472">Membrane</keyword>
<keyword evidence="5 11" id="KW-0851">Voltage-gated channel</keyword>
<feature type="transmembrane region" description="Helical" evidence="13">
    <location>
        <begin position="83"/>
        <end position="102"/>
    </location>
</feature>
<keyword evidence="17" id="KW-1185">Reference proteome</keyword>
<evidence type="ECO:0000256" key="5">
    <source>
        <dbReference type="ARBA" id="ARBA00022882"/>
    </source>
</evidence>
<evidence type="ECO:0000256" key="8">
    <source>
        <dbReference type="ARBA" id="ARBA00023065"/>
    </source>
</evidence>
<protein>
    <submittedName>
        <fullName evidence="16">ATP-sensitive inward rectifier potassium channel 11</fullName>
    </submittedName>
</protein>
<dbReference type="InterPro" id="IPR016449">
    <property type="entry name" value="K_chnl_inward-rec_Kir"/>
</dbReference>
<evidence type="ECO:0000256" key="7">
    <source>
        <dbReference type="ARBA" id="ARBA00022989"/>
    </source>
</evidence>
<keyword evidence="4 11" id="KW-0812">Transmembrane</keyword>
<keyword evidence="3 11" id="KW-0633">Potassium transport</keyword>
<dbReference type="Pfam" id="PF01007">
    <property type="entry name" value="IRK"/>
    <property type="match status" value="1"/>
</dbReference>
<name>A0A1Q9EL12_SYMMI</name>
<gene>
    <name evidence="16" type="primary">KCNJ11</name>
    <name evidence="16" type="ORF">AK812_SmicGene8423</name>
</gene>
<dbReference type="InterPro" id="IPR014756">
    <property type="entry name" value="Ig_E-set"/>
</dbReference>
<evidence type="ECO:0000256" key="10">
    <source>
        <dbReference type="ARBA" id="ARBA00023303"/>
    </source>
</evidence>
<dbReference type="AlphaFoldDB" id="A0A1Q9EL12"/>
<keyword evidence="6 11" id="KW-0630">Potassium</keyword>
<organism evidence="16 17">
    <name type="scientific">Symbiodinium microadriaticum</name>
    <name type="common">Dinoflagellate</name>
    <name type="synonym">Zooxanthella microadriatica</name>
    <dbReference type="NCBI Taxonomy" id="2951"/>
    <lineage>
        <taxon>Eukaryota</taxon>
        <taxon>Sar</taxon>
        <taxon>Alveolata</taxon>
        <taxon>Dinophyceae</taxon>
        <taxon>Suessiales</taxon>
        <taxon>Symbiodiniaceae</taxon>
        <taxon>Symbiodinium</taxon>
    </lineage>
</organism>
<keyword evidence="10 11" id="KW-0407">Ion channel</keyword>
<comment type="subcellular location">
    <subcellularLocation>
        <location evidence="1 11">Membrane</location>
        <topology evidence="1 11">Multi-pass membrane protein</topology>
    </subcellularLocation>
</comment>
<dbReference type="OMA" id="ISMRDDK"/>
<evidence type="ECO:0000256" key="4">
    <source>
        <dbReference type="ARBA" id="ARBA00022692"/>
    </source>
</evidence>
<evidence type="ECO:0000256" key="11">
    <source>
        <dbReference type="RuleBase" id="RU003822"/>
    </source>
</evidence>
<keyword evidence="2 11" id="KW-0813">Transport</keyword>
<evidence type="ECO:0000256" key="13">
    <source>
        <dbReference type="SAM" id="Phobius"/>
    </source>
</evidence>
<dbReference type="SUPFAM" id="SSF81324">
    <property type="entry name" value="Voltage-gated potassium channels"/>
    <property type="match status" value="1"/>
</dbReference>
<dbReference type="Gene3D" id="1.10.287.70">
    <property type="match status" value="1"/>
</dbReference>
<dbReference type="PRINTS" id="PR01320">
    <property type="entry name" value="KIRCHANNEL"/>
</dbReference>
<evidence type="ECO:0000256" key="3">
    <source>
        <dbReference type="ARBA" id="ARBA00022538"/>
    </source>
</evidence>
<evidence type="ECO:0000256" key="2">
    <source>
        <dbReference type="ARBA" id="ARBA00022448"/>
    </source>
</evidence>
<evidence type="ECO:0000313" key="16">
    <source>
        <dbReference type="EMBL" id="OLQ08077.1"/>
    </source>
</evidence>
<comment type="similarity">
    <text evidence="11">Belongs to the inward rectifier-type potassium channel (TC 1.A.2.1) family.</text>
</comment>
<dbReference type="InterPro" id="IPR040445">
    <property type="entry name" value="Kir_TM"/>
</dbReference>
<dbReference type="Gene3D" id="2.60.40.1400">
    <property type="entry name" value="G protein-activated inward rectifier potassium channel 1"/>
    <property type="match status" value="1"/>
</dbReference>
<dbReference type="GO" id="GO:0005886">
    <property type="term" value="C:plasma membrane"/>
    <property type="evidence" value="ECO:0007669"/>
    <property type="project" value="TreeGrafter"/>
</dbReference>
<dbReference type="SUPFAM" id="SSF81296">
    <property type="entry name" value="E set domains"/>
    <property type="match status" value="1"/>
</dbReference>
<dbReference type="Proteomes" id="UP000186817">
    <property type="component" value="Unassembled WGS sequence"/>
</dbReference>
<dbReference type="GO" id="GO:1990573">
    <property type="term" value="P:potassium ion import across plasma membrane"/>
    <property type="evidence" value="ECO:0007669"/>
    <property type="project" value="TreeGrafter"/>
</dbReference>
<feature type="domain" description="Inward rectifier potassium channel C-terminal" evidence="15">
    <location>
        <begin position="201"/>
        <end position="373"/>
    </location>
</feature>
<evidence type="ECO:0000259" key="15">
    <source>
        <dbReference type="Pfam" id="PF17655"/>
    </source>
</evidence>
<dbReference type="InterPro" id="IPR041647">
    <property type="entry name" value="IRK_C"/>
</dbReference>
<evidence type="ECO:0000256" key="1">
    <source>
        <dbReference type="ARBA" id="ARBA00004141"/>
    </source>
</evidence>
<evidence type="ECO:0000313" key="17">
    <source>
        <dbReference type="Proteomes" id="UP000186817"/>
    </source>
</evidence>
<proteinExistence type="inferred from homology"/>
<evidence type="ECO:0000256" key="6">
    <source>
        <dbReference type="ARBA" id="ARBA00022958"/>
    </source>
</evidence>